<evidence type="ECO:0000313" key="7">
    <source>
        <dbReference type="Proteomes" id="UP001470230"/>
    </source>
</evidence>
<dbReference type="SMART" id="SM00667">
    <property type="entry name" value="LisH"/>
    <property type="match status" value="1"/>
</dbReference>
<evidence type="ECO:0000256" key="2">
    <source>
        <dbReference type="ARBA" id="ARBA00022574"/>
    </source>
</evidence>
<dbReference type="SMART" id="SM00320">
    <property type="entry name" value="WD40"/>
    <property type="match status" value="7"/>
</dbReference>
<organism evidence="6 7">
    <name type="scientific">Tritrichomonas musculus</name>
    <dbReference type="NCBI Taxonomy" id="1915356"/>
    <lineage>
        <taxon>Eukaryota</taxon>
        <taxon>Metamonada</taxon>
        <taxon>Parabasalia</taxon>
        <taxon>Tritrichomonadida</taxon>
        <taxon>Tritrichomonadidae</taxon>
        <taxon>Tritrichomonas</taxon>
    </lineage>
</organism>
<dbReference type="Gene3D" id="2.130.10.10">
    <property type="entry name" value="YVTN repeat-like/Quinoprotein amine dehydrogenase"/>
    <property type="match status" value="1"/>
</dbReference>
<dbReference type="InterPro" id="IPR015943">
    <property type="entry name" value="WD40/YVTN_repeat-like_dom_sf"/>
</dbReference>
<reference evidence="6 7" key="1">
    <citation type="submission" date="2024-04" db="EMBL/GenBank/DDBJ databases">
        <title>Tritrichomonas musculus Genome.</title>
        <authorList>
            <person name="Alves-Ferreira E."/>
            <person name="Grigg M."/>
            <person name="Lorenzi H."/>
            <person name="Galac M."/>
        </authorList>
    </citation>
    <scope>NUCLEOTIDE SEQUENCE [LARGE SCALE GENOMIC DNA]</scope>
    <source>
        <strain evidence="6 7">EAF2021</strain>
    </source>
</reference>
<dbReference type="InterPro" id="IPR019775">
    <property type="entry name" value="WD40_repeat_CS"/>
</dbReference>
<keyword evidence="7" id="KW-1185">Reference proteome</keyword>
<evidence type="ECO:0000256" key="3">
    <source>
        <dbReference type="ARBA" id="ARBA00022737"/>
    </source>
</evidence>
<feature type="repeat" description="WD" evidence="5">
    <location>
        <begin position="139"/>
        <end position="180"/>
    </location>
</feature>
<dbReference type="InterPro" id="IPR036322">
    <property type="entry name" value="WD40_repeat_dom_sf"/>
</dbReference>
<keyword evidence="4" id="KW-0539">Nucleus</keyword>
<feature type="repeat" description="WD" evidence="5">
    <location>
        <begin position="405"/>
        <end position="446"/>
    </location>
</feature>
<evidence type="ECO:0000256" key="5">
    <source>
        <dbReference type="PROSITE-ProRule" id="PRU00221"/>
    </source>
</evidence>
<dbReference type="Proteomes" id="UP001470230">
    <property type="component" value="Unassembled WGS sequence"/>
</dbReference>
<dbReference type="InterPro" id="IPR006594">
    <property type="entry name" value="LisH"/>
</dbReference>
<evidence type="ECO:0000256" key="1">
    <source>
        <dbReference type="ARBA" id="ARBA00004123"/>
    </source>
</evidence>
<protein>
    <recommendedName>
        <fullName evidence="8">LisH domain-containing protein</fullName>
    </recommendedName>
</protein>
<keyword evidence="2 5" id="KW-0853">WD repeat</keyword>
<comment type="caution">
    <text evidence="6">The sequence shown here is derived from an EMBL/GenBank/DDBJ whole genome shotgun (WGS) entry which is preliminary data.</text>
</comment>
<sequence>MSLSSDEINLLIQHYLQEFGYDHSAFAFGAESKIPLNTKIANRYVPPGSLVYLIQKGMMLSQIEKHAEDSVSSPSQSINNEINLIKLSLHQSSEANQDMLKATKLLQLFPKMGSDKNDSNNHDNENLMFHLDTECSLFLEGHTKPVIFAAWTKESDLLATASADGNAIVWKFDNENSFIFDDPIVLSPCCSSPQPDITSIAWCDIDNILAVGTFSGLIVLYQKENMIFRLSELHKAPIVSLHFARKSSLLASASTDGQIIVSKNGVVKGKWNVEPPISDVKFFTNNSLYFSSNKTVYALTLFFDDDDTEKIQNDQLPVPEKVVEMKGEIIQITLSHSFNFMAIGDDQGNFTIIDKHRKIVCSQNKLHDSSICSISAAVNTDSFTTGGCDGFVKLIDVKQPEPIVFDGHARASYLVAYDPLDRFIASTGYDRILNIWNISTNRIMYRFLVDVLIDFLVWSPNGKFLAICLHSGQVSLIDFENIDM</sequence>
<name>A0ABR2HI68_9EUKA</name>
<dbReference type="Gene3D" id="1.20.960.30">
    <property type="match status" value="1"/>
</dbReference>
<dbReference type="PROSITE" id="PS00678">
    <property type="entry name" value="WD_REPEATS_1"/>
    <property type="match status" value="1"/>
</dbReference>
<dbReference type="PANTHER" id="PTHR22846:SF2">
    <property type="entry name" value="F-BOX-LIKE_WD REPEAT-CONTAINING PROTEIN EBI"/>
    <property type="match status" value="1"/>
</dbReference>
<dbReference type="Pfam" id="PF08513">
    <property type="entry name" value="LisH"/>
    <property type="match status" value="1"/>
</dbReference>
<dbReference type="PROSITE" id="PS50896">
    <property type="entry name" value="LISH"/>
    <property type="match status" value="1"/>
</dbReference>
<keyword evidence="3" id="KW-0677">Repeat</keyword>
<dbReference type="PROSITE" id="PS50294">
    <property type="entry name" value="WD_REPEATS_REGION"/>
    <property type="match status" value="2"/>
</dbReference>
<accession>A0ABR2HI68</accession>
<dbReference type="Pfam" id="PF00400">
    <property type="entry name" value="WD40"/>
    <property type="match status" value="3"/>
</dbReference>
<evidence type="ECO:0000313" key="6">
    <source>
        <dbReference type="EMBL" id="KAK8847883.1"/>
    </source>
</evidence>
<evidence type="ECO:0000256" key="4">
    <source>
        <dbReference type="ARBA" id="ARBA00023242"/>
    </source>
</evidence>
<dbReference type="SUPFAM" id="SSF50978">
    <property type="entry name" value="WD40 repeat-like"/>
    <property type="match status" value="1"/>
</dbReference>
<dbReference type="InterPro" id="IPR045183">
    <property type="entry name" value="Ebi-like"/>
</dbReference>
<proteinExistence type="predicted"/>
<dbReference type="PROSITE" id="PS50082">
    <property type="entry name" value="WD_REPEATS_2"/>
    <property type="match status" value="2"/>
</dbReference>
<dbReference type="PANTHER" id="PTHR22846">
    <property type="entry name" value="WD40 REPEAT PROTEIN"/>
    <property type="match status" value="1"/>
</dbReference>
<evidence type="ECO:0008006" key="8">
    <source>
        <dbReference type="Google" id="ProtNLM"/>
    </source>
</evidence>
<dbReference type="EMBL" id="JAPFFF010000027">
    <property type="protein sequence ID" value="KAK8847883.1"/>
    <property type="molecule type" value="Genomic_DNA"/>
</dbReference>
<gene>
    <name evidence="6" type="ORF">M9Y10_018921</name>
</gene>
<comment type="subcellular location">
    <subcellularLocation>
        <location evidence="1">Nucleus</location>
    </subcellularLocation>
</comment>
<dbReference type="InterPro" id="IPR001680">
    <property type="entry name" value="WD40_rpt"/>
</dbReference>